<dbReference type="GO" id="GO:0003700">
    <property type="term" value="F:DNA-binding transcription factor activity"/>
    <property type="evidence" value="ECO:0007669"/>
    <property type="project" value="InterPro"/>
</dbReference>
<keyword evidence="2" id="KW-0805">Transcription regulation</keyword>
<evidence type="ECO:0000256" key="2">
    <source>
        <dbReference type="ARBA" id="ARBA00023015"/>
    </source>
</evidence>
<dbReference type="CDD" id="cd14687">
    <property type="entry name" value="bZIP_ATF2"/>
    <property type="match status" value="1"/>
</dbReference>
<sequence>MTSPMNPNSFRVAFRHGQPTPPCDLPCEQTEPASAAFRVQKPGQGKQVALGKNRKAAAKCREKKKKAHEKLMKEYDLVSEKNQHLKAENKELKDEILQVKLRLLQLAEKGCPILLSDIQNMNKKVVEDSPPQASIEIDPLPSLPFDTEFNQTMNQLEAVSMPFYGDWINFDGLGC</sequence>
<organism evidence="7 8">
    <name type="scientific">Aspergillus nanangensis</name>
    <dbReference type="NCBI Taxonomy" id="2582783"/>
    <lineage>
        <taxon>Eukaryota</taxon>
        <taxon>Fungi</taxon>
        <taxon>Dikarya</taxon>
        <taxon>Ascomycota</taxon>
        <taxon>Pezizomycotina</taxon>
        <taxon>Eurotiomycetes</taxon>
        <taxon>Eurotiomycetidae</taxon>
        <taxon>Eurotiales</taxon>
        <taxon>Aspergillaceae</taxon>
        <taxon>Aspergillus</taxon>
        <taxon>Aspergillus subgen. Circumdati</taxon>
    </lineage>
</organism>
<dbReference type="Gene3D" id="1.20.5.170">
    <property type="match status" value="1"/>
</dbReference>
<evidence type="ECO:0000313" key="8">
    <source>
        <dbReference type="Proteomes" id="UP001194746"/>
    </source>
</evidence>
<comment type="subcellular location">
    <subcellularLocation>
        <location evidence="1">Nucleus</location>
    </subcellularLocation>
</comment>
<reference evidence="7" key="2">
    <citation type="submission" date="2020-02" db="EMBL/GenBank/DDBJ databases">
        <authorList>
            <person name="Gilchrist C.L.M."/>
            <person name="Chooi Y.-H."/>
        </authorList>
    </citation>
    <scope>NUCLEOTIDE SEQUENCE</scope>
    <source>
        <strain evidence="7">MST-FP2251</strain>
    </source>
</reference>
<dbReference type="Pfam" id="PF00170">
    <property type="entry name" value="bZIP_1"/>
    <property type="match status" value="1"/>
</dbReference>
<evidence type="ECO:0000256" key="5">
    <source>
        <dbReference type="SAM" id="Coils"/>
    </source>
</evidence>
<evidence type="ECO:0000313" key="7">
    <source>
        <dbReference type="EMBL" id="KAF9894477.1"/>
    </source>
</evidence>
<dbReference type="InterPro" id="IPR051027">
    <property type="entry name" value="bZIP_transcription_factors"/>
</dbReference>
<evidence type="ECO:0000256" key="1">
    <source>
        <dbReference type="ARBA" id="ARBA00004123"/>
    </source>
</evidence>
<dbReference type="InterPro" id="IPR004827">
    <property type="entry name" value="bZIP"/>
</dbReference>
<dbReference type="PROSITE" id="PS50217">
    <property type="entry name" value="BZIP"/>
    <property type="match status" value="1"/>
</dbReference>
<comment type="caution">
    <text evidence="7">The sequence shown here is derived from an EMBL/GenBank/DDBJ whole genome shotgun (WGS) entry which is preliminary data.</text>
</comment>
<dbReference type="PANTHER" id="PTHR19304">
    <property type="entry name" value="CYCLIC-AMP RESPONSE ELEMENT BINDING PROTEIN"/>
    <property type="match status" value="1"/>
</dbReference>
<feature type="domain" description="BZIP" evidence="6">
    <location>
        <begin position="52"/>
        <end position="106"/>
    </location>
</feature>
<dbReference type="Proteomes" id="UP001194746">
    <property type="component" value="Unassembled WGS sequence"/>
</dbReference>
<evidence type="ECO:0000256" key="4">
    <source>
        <dbReference type="ARBA" id="ARBA00023242"/>
    </source>
</evidence>
<accession>A0AAD4GYX6</accession>
<evidence type="ECO:0000259" key="6">
    <source>
        <dbReference type="PROSITE" id="PS50217"/>
    </source>
</evidence>
<feature type="coiled-coil region" evidence="5">
    <location>
        <begin position="68"/>
        <end position="109"/>
    </location>
</feature>
<keyword evidence="5" id="KW-0175">Coiled coil</keyword>
<evidence type="ECO:0000256" key="3">
    <source>
        <dbReference type="ARBA" id="ARBA00023163"/>
    </source>
</evidence>
<protein>
    <recommendedName>
        <fullName evidence="6">BZIP domain-containing protein</fullName>
    </recommendedName>
</protein>
<dbReference type="GO" id="GO:0005634">
    <property type="term" value="C:nucleus"/>
    <property type="evidence" value="ECO:0007669"/>
    <property type="project" value="UniProtKB-SubCell"/>
</dbReference>
<dbReference type="SMART" id="SM00338">
    <property type="entry name" value="BRLZ"/>
    <property type="match status" value="1"/>
</dbReference>
<name>A0AAD4GYX6_ASPNN</name>
<dbReference type="InterPro" id="IPR046347">
    <property type="entry name" value="bZIP_sf"/>
</dbReference>
<keyword evidence="8" id="KW-1185">Reference proteome</keyword>
<dbReference type="EMBL" id="VCAU01000003">
    <property type="protein sequence ID" value="KAF9894477.1"/>
    <property type="molecule type" value="Genomic_DNA"/>
</dbReference>
<gene>
    <name evidence="7" type="ORF">FE257_006360</name>
</gene>
<keyword evidence="3" id="KW-0804">Transcription</keyword>
<proteinExistence type="predicted"/>
<dbReference type="SUPFAM" id="SSF57959">
    <property type="entry name" value="Leucine zipper domain"/>
    <property type="match status" value="1"/>
</dbReference>
<dbReference type="AlphaFoldDB" id="A0AAD4GYX6"/>
<keyword evidence="4" id="KW-0539">Nucleus</keyword>
<reference evidence="7" key="1">
    <citation type="journal article" date="2019" name="Beilstein J. Org. Chem.">
        <title>Nanangenines: drimane sesquiterpenoids as the dominant metabolite cohort of a novel Australian fungus, Aspergillus nanangensis.</title>
        <authorList>
            <person name="Lacey H.J."/>
            <person name="Gilchrist C.L.M."/>
            <person name="Crombie A."/>
            <person name="Kalaitzis J.A."/>
            <person name="Vuong D."/>
            <person name="Rutledge P.J."/>
            <person name="Turner P."/>
            <person name="Pitt J.I."/>
            <person name="Lacey E."/>
            <person name="Chooi Y.H."/>
            <person name="Piggott A.M."/>
        </authorList>
    </citation>
    <scope>NUCLEOTIDE SEQUENCE</scope>
    <source>
        <strain evidence="7">MST-FP2251</strain>
    </source>
</reference>